<keyword evidence="3" id="KW-1185">Reference proteome</keyword>
<accession>A0A6A7AJ39</accession>
<sequence length="75" mass="8407">MVHPSESSTTVPKKPSQENRPHIGNTHNPDHMFNHSLPSKTHSLHRTTFQTPTLTSGSMSVYHSFLRVDRSPTSS</sequence>
<reference evidence="2" key="1">
    <citation type="journal article" date="2020" name="Stud. Mycol.">
        <title>101 Dothideomycetes genomes: a test case for predicting lifestyles and emergence of pathogens.</title>
        <authorList>
            <person name="Haridas S."/>
            <person name="Albert R."/>
            <person name="Binder M."/>
            <person name="Bloem J."/>
            <person name="Labutti K."/>
            <person name="Salamov A."/>
            <person name="Andreopoulos B."/>
            <person name="Baker S."/>
            <person name="Barry K."/>
            <person name="Bills G."/>
            <person name="Bluhm B."/>
            <person name="Cannon C."/>
            <person name="Castanera R."/>
            <person name="Culley D."/>
            <person name="Daum C."/>
            <person name="Ezra D."/>
            <person name="Gonzalez J."/>
            <person name="Henrissat B."/>
            <person name="Kuo A."/>
            <person name="Liang C."/>
            <person name="Lipzen A."/>
            <person name="Lutzoni F."/>
            <person name="Magnuson J."/>
            <person name="Mondo S."/>
            <person name="Nolan M."/>
            <person name="Ohm R."/>
            <person name="Pangilinan J."/>
            <person name="Park H.-J."/>
            <person name="Ramirez L."/>
            <person name="Alfaro M."/>
            <person name="Sun H."/>
            <person name="Tritt A."/>
            <person name="Yoshinaga Y."/>
            <person name="Zwiers L.-H."/>
            <person name="Turgeon B."/>
            <person name="Goodwin S."/>
            <person name="Spatafora J."/>
            <person name="Crous P."/>
            <person name="Grigoriev I."/>
        </authorList>
    </citation>
    <scope>NUCLEOTIDE SEQUENCE</scope>
    <source>
        <strain evidence="2">CBS 113818</strain>
    </source>
</reference>
<dbReference type="EMBL" id="MU006216">
    <property type="protein sequence ID" value="KAF2832974.1"/>
    <property type="molecule type" value="Genomic_DNA"/>
</dbReference>
<evidence type="ECO:0000313" key="3">
    <source>
        <dbReference type="Proteomes" id="UP000799424"/>
    </source>
</evidence>
<gene>
    <name evidence="2" type="ORF">CC86DRAFT_364971</name>
</gene>
<feature type="compositionally biased region" description="Polar residues" evidence="1">
    <location>
        <begin position="36"/>
        <end position="45"/>
    </location>
</feature>
<feature type="non-terminal residue" evidence="2">
    <location>
        <position position="75"/>
    </location>
</feature>
<feature type="region of interest" description="Disordered" evidence="1">
    <location>
        <begin position="1"/>
        <end position="45"/>
    </location>
</feature>
<name>A0A6A7AJ39_9PLEO</name>
<dbReference type="Proteomes" id="UP000799424">
    <property type="component" value="Unassembled WGS sequence"/>
</dbReference>
<organism evidence="2 3">
    <name type="scientific">Ophiobolus disseminans</name>
    <dbReference type="NCBI Taxonomy" id="1469910"/>
    <lineage>
        <taxon>Eukaryota</taxon>
        <taxon>Fungi</taxon>
        <taxon>Dikarya</taxon>
        <taxon>Ascomycota</taxon>
        <taxon>Pezizomycotina</taxon>
        <taxon>Dothideomycetes</taxon>
        <taxon>Pleosporomycetidae</taxon>
        <taxon>Pleosporales</taxon>
        <taxon>Pleosporineae</taxon>
        <taxon>Phaeosphaeriaceae</taxon>
        <taxon>Ophiobolus</taxon>
    </lineage>
</organism>
<dbReference type="AlphaFoldDB" id="A0A6A7AJ39"/>
<feature type="compositionally biased region" description="Polar residues" evidence="1">
    <location>
        <begin position="1"/>
        <end position="11"/>
    </location>
</feature>
<protein>
    <submittedName>
        <fullName evidence="2">Uncharacterized protein</fullName>
    </submittedName>
</protein>
<proteinExistence type="predicted"/>
<evidence type="ECO:0000313" key="2">
    <source>
        <dbReference type="EMBL" id="KAF2832974.1"/>
    </source>
</evidence>
<evidence type="ECO:0000256" key="1">
    <source>
        <dbReference type="SAM" id="MobiDB-lite"/>
    </source>
</evidence>